<proteinExistence type="predicted"/>
<keyword evidence="2" id="KW-1185">Reference proteome</keyword>
<dbReference type="OrthoDB" id="1118857at2"/>
<dbReference type="AlphaFoldDB" id="A0A5B8V2M3"/>
<name>A0A5B8V2M3_9SPHI</name>
<reference evidence="1 2" key="1">
    <citation type="journal article" date="2017" name="Curr. Microbiol.">
        <title>Mucilaginibacter ginsenosidivorans sp. nov., Isolated from Soil of Ginseng Field.</title>
        <authorList>
            <person name="Kim M.M."/>
            <person name="Siddiqi M.Z."/>
            <person name="Im W.T."/>
        </authorList>
    </citation>
    <scope>NUCLEOTIDE SEQUENCE [LARGE SCALE GENOMIC DNA]</scope>
    <source>
        <strain evidence="1 2">Gsoil 3017</strain>
    </source>
</reference>
<protein>
    <recommendedName>
        <fullName evidence="3">Carboxypeptidase-like regulatory domain-containing protein</fullName>
    </recommendedName>
</protein>
<dbReference type="RefSeq" id="WP_147034156.1">
    <property type="nucleotide sequence ID" value="NZ_CP042436.1"/>
</dbReference>
<dbReference type="InterPro" id="IPR008969">
    <property type="entry name" value="CarboxyPept-like_regulatory"/>
</dbReference>
<dbReference type="EMBL" id="CP042436">
    <property type="protein sequence ID" value="QEC65325.1"/>
    <property type="molecule type" value="Genomic_DNA"/>
</dbReference>
<organism evidence="1 2">
    <name type="scientific">Mucilaginibacter ginsenosidivorans</name>
    <dbReference type="NCBI Taxonomy" id="398053"/>
    <lineage>
        <taxon>Bacteria</taxon>
        <taxon>Pseudomonadati</taxon>
        <taxon>Bacteroidota</taxon>
        <taxon>Sphingobacteriia</taxon>
        <taxon>Sphingobacteriales</taxon>
        <taxon>Sphingobacteriaceae</taxon>
        <taxon>Mucilaginibacter</taxon>
    </lineage>
</organism>
<evidence type="ECO:0000313" key="2">
    <source>
        <dbReference type="Proteomes" id="UP000321479"/>
    </source>
</evidence>
<evidence type="ECO:0008006" key="3">
    <source>
        <dbReference type="Google" id="ProtNLM"/>
    </source>
</evidence>
<evidence type="ECO:0000313" key="1">
    <source>
        <dbReference type="EMBL" id="QEC65325.1"/>
    </source>
</evidence>
<dbReference type="KEGG" id="mgin:FRZ54_23040"/>
<dbReference type="Proteomes" id="UP000321479">
    <property type="component" value="Chromosome"/>
</dbReference>
<sequence>MMILFVSGVRAQDNLTGRIYEAKTKVMLPGIIVKNLKTQSTTISDHTGAYSIPAHIGDLVVFSAFSYVPDTLYVTSLKYTEISLVLKSNMLNEVRVTGQETRLGNLKAAPTLSPINSQALTYSTDSKGNYTGGLTAHIFDSHSAENKRKHEAQVTKDEAIKNKIAEIFSPKGLKDYIPLEGQEMQNFIVTYTPDIKTYTDPNFNLTTYINDSYQEFLKIPESERKSKTFQQILKPADQ</sequence>
<gene>
    <name evidence="1" type="ORF">FRZ54_23040</name>
</gene>
<accession>A0A5B8V2M3</accession>
<dbReference type="SUPFAM" id="SSF49464">
    <property type="entry name" value="Carboxypeptidase regulatory domain-like"/>
    <property type="match status" value="1"/>
</dbReference>